<dbReference type="InterPro" id="IPR029063">
    <property type="entry name" value="SAM-dependent_MTases_sf"/>
</dbReference>
<dbReference type="Gene3D" id="3.40.50.150">
    <property type="entry name" value="Vaccinia Virus protein VP39"/>
    <property type="match status" value="1"/>
</dbReference>
<dbReference type="AlphaFoldDB" id="A0A917FSD3"/>
<comment type="caution">
    <text evidence="2">The sequence shown here is derived from an EMBL/GenBank/DDBJ whole genome shotgun (WGS) entry which is preliminary data.</text>
</comment>
<dbReference type="PANTHER" id="PTHR43861">
    <property type="entry name" value="TRANS-ACONITATE 2-METHYLTRANSFERASE-RELATED"/>
    <property type="match status" value="1"/>
</dbReference>
<reference evidence="2" key="1">
    <citation type="journal article" date="2014" name="Int. J. Syst. Evol. Microbiol.">
        <title>Complete genome sequence of Corynebacterium casei LMG S-19264T (=DSM 44701T), isolated from a smear-ripened cheese.</title>
        <authorList>
            <consortium name="US DOE Joint Genome Institute (JGI-PGF)"/>
            <person name="Walter F."/>
            <person name="Albersmeier A."/>
            <person name="Kalinowski J."/>
            <person name="Ruckert C."/>
        </authorList>
    </citation>
    <scope>NUCLEOTIDE SEQUENCE</scope>
    <source>
        <strain evidence="2">CGMCC 1.16134</strain>
    </source>
</reference>
<dbReference type="GO" id="GO:0008757">
    <property type="term" value="F:S-adenosylmethionine-dependent methyltransferase activity"/>
    <property type="evidence" value="ECO:0007669"/>
    <property type="project" value="InterPro"/>
</dbReference>
<dbReference type="EMBL" id="BMKR01000036">
    <property type="protein sequence ID" value="GGG03950.1"/>
    <property type="molecule type" value="Genomic_DNA"/>
</dbReference>
<dbReference type="Proteomes" id="UP000637643">
    <property type="component" value="Unassembled WGS sequence"/>
</dbReference>
<accession>A0A917FSD3</accession>
<dbReference type="SUPFAM" id="SSF53335">
    <property type="entry name" value="S-adenosyl-L-methionine-dependent methyltransferases"/>
    <property type="match status" value="1"/>
</dbReference>
<evidence type="ECO:0000313" key="2">
    <source>
        <dbReference type="EMBL" id="GGG03950.1"/>
    </source>
</evidence>
<sequence length="236" mass="27609">MYLSPRLYHLFVRPQWFTNKYIHERIKSRFSLENKSVLDFGCGTGANCSICDAEHYYGIDPDAKRVQFAKQLHPKHTFMVFDEKHIPIPDQTVDLILIIAVLHHIPNEQITEYLSEFSRVMKPEGKMIVIEPYLSPRHKINNWFMNQYDHGEFIRSEDEYLQLFNRQQYEYQVIKKFRKGLLYNEIFFTAALKENPIPKEAEAFISITTDLTVQAAEQSAADQILGEEALSASTIN</sequence>
<dbReference type="CDD" id="cd02440">
    <property type="entry name" value="AdoMet_MTases"/>
    <property type="match status" value="1"/>
</dbReference>
<dbReference type="InterPro" id="IPR013216">
    <property type="entry name" value="Methyltransf_11"/>
</dbReference>
<protein>
    <recommendedName>
        <fullName evidence="1">Methyltransferase type 11 domain-containing protein</fullName>
    </recommendedName>
</protein>
<proteinExistence type="predicted"/>
<organism evidence="2 3">
    <name type="scientific">Paenibacillus albidus</name>
    <dbReference type="NCBI Taxonomy" id="2041023"/>
    <lineage>
        <taxon>Bacteria</taxon>
        <taxon>Bacillati</taxon>
        <taxon>Bacillota</taxon>
        <taxon>Bacilli</taxon>
        <taxon>Bacillales</taxon>
        <taxon>Paenibacillaceae</taxon>
        <taxon>Paenibacillus</taxon>
    </lineage>
</organism>
<evidence type="ECO:0000313" key="3">
    <source>
        <dbReference type="Proteomes" id="UP000637643"/>
    </source>
</evidence>
<feature type="domain" description="Methyltransferase type 11" evidence="1">
    <location>
        <begin position="38"/>
        <end position="129"/>
    </location>
</feature>
<keyword evidence="3" id="KW-1185">Reference proteome</keyword>
<dbReference type="Pfam" id="PF08241">
    <property type="entry name" value="Methyltransf_11"/>
    <property type="match status" value="1"/>
</dbReference>
<gene>
    <name evidence="2" type="ORF">GCM10010912_55930</name>
</gene>
<dbReference type="RefSeq" id="WP_189030712.1">
    <property type="nucleotide sequence ID" value="NZ_BMKR01000036.1"/>
</dbReference>
<evidence type="ECO:0000259" key="1">
    <source>
        <dbReference type="Pfam" id="PF08241"/>
    </source>
</evidence>
<name>A0A917FSD3_9BACL</name>
<reference evidence="2" key="2">
    <citation type="submission" date="2020-09" db="EMBL/GenBank/DDBJ databases">
        <authorList>
            <person name="Sun Q."/>
            <person name="Zhou Y."/>
        </authorList>
    </citation>
    <scope>NUCLEOTIDE SEQUENCE</scope>
    <source>
        <strain evidence="2">CGMCC 1.16134</strain>
    </source>
</reference>